<dbReference type="InterPro" id="IPR036852">
    <property type="entry name" value="Peptidase_S8/S53_dom_sf"/>
</dbReference>
<feature type="region of interest" description="Disordered" evidence="4">
    <location>
        <begin position="463"/>
        <end position="487"/>
    </location>
</feature>
<feature type="domain" description="Subtilisin-like protease fibronectin type-III" evidence="7">
    <location>
        <begin position="655"/>
        <end position="750"/>
    </location>
</feature>
<dbReference type="EMBL" id="JACBKZ010000001">
    <property type="protein sequence ID" value="KAF5959429.1"/>
    <property type="molecule type" value="Genomic_DNA"/>
</dbReference>
<evidence type="ECO:0000313" key="9">
    <source>
        <dbReference type="Proteomes" id="UP000593564"/>
    </source>
</evidence>
<dbReference type="CDD" id="cd02120">
    <property type="entry name" value="PA_subtilisin_like"/>
    <property type="match status" value="1"/>
</dbReference>
<dbReference type="Gene3D" id="2.60.40.2310">
    <property type="match status" value="1"/>
</dbReference>
<reference evidence="9" key="1">
    <citation type="journal article" date="2020" name="Nat. Commun.">
        <title>Genome assembly of wild tea tree DASZ reveals pedigree and selection history of tea varieties.</title>
        <authorList>
            <person name="Zhang W."/>
            <person name="Zhang Y."/>
            <person name="Qiu H."/>
            <person name="Guo Y."/>
            <person name="Wan H."/>
            <person name="Zhang X."/>
            <person name="Scossa F."/>
            <person name="Alseekh S."/>
            <person name="Zhang Q."/>
            <person name="Wang P."/>
            <person name="Xu L."/>
            <person name="Schmidt M.H."/>
            <person name="Jia X."/>
            <person name="Li D."/>
            <person name="Zhu A."/>
            <person name="Guo F."/>
            <person name="Chen W."/>
            <person name="Ni D."/>
            <person name="Usadel B."/>
            <person name="Fernie A.R."/>
            <person name="Wen W."/>
        </authorList>
    </citation>
    <scope>NUCLEOTIDE SEQUENCE [LARGE SCALE GENOMIC DNA]</scope>
    <source>
        <strain evidence="9">cv. G240</strain>
    </source>
</reference>
<feature type="chain" id="PRO_5029831583" description="Subtilisin-like protease fibronectin type-III domain-containing protein" evidence="5">
    <location>
        <begin position="23"/>
        <end position="753"/>
    </location>
</feature>
<evidence type="ECO:0000256" key="3">
    <source>
        <dbReference type="PROSITE-ProRule" id="PRU01240"/>
    </source>
</evidence>
<feature type="compositionally biased region" description="Basic and acidic residues" evidence="4">
    <location>
        <begin position="464"/>
        <end position="476"/>
    </location>
</feature>
<dbReference type="GO" id="GO:0004252">
    <property type="term" value="F:serine-type endopeptidase activity"/>
    <property type="evidence" value="ECO:0007669"/>
    <property type="project" value="UniProtKB-UniRule"/>
</dbReference>
<dbReference type="Pfam" id="PF17766">
    <property type="entry name" value="fn3_6"/>
    <property type="match status" value="1"/>
</dbReference>
<evidence type="ECO:0000256" key="1">
    <source>
        <dbReference type="ARBA" id="ARBA00011073"/>
    </source>
</evidence>
<keyword evidence="3" id="KW-0378">Hydrolase</keyword>
<comment type="similarity">
    <text evidence="1 3">Belongs to the peptidase S8 family.</text>
</comment>
<dbReference type="AlphaFoldDB" id="A0A7J7I3B4"/>
<keyword evidence="2 5" id="KW-0732">Signal</keyword>
<dbReference type="GO" id="GO:0006508">
    <property type="term" value="P:proteolysis"/>
    <property type="evidence" value="ECO:0007669"/>
    <property type="project" value="UniProtKB-KW"/>
</dbReference>
<evidence type="ECO:0008006" key="10">
    <source>
        <dbReference type="Google" id="ProtNLM"/>
    </source>
</evidence>
<reference evidence="8 9" key="2">
    <citation type="submission" date="2020-07" db="EMBL/GenBank/DDBJ databases">
        <title>Genome assembly of wild tea tree DASZ reveals pedigree and selection history of tea varieties.</title>
        <authorList>
            <person name="Zhang W."/>
        </authorList>
    </citation>
    <scope>NUCLEOTIDE SEQUENCE [LARGE SCALE GENOMIC DNA]</scope>
    <source>
        <strain evidence="9">cv. G240</strain>
        <tissue evidence="8">Leaf</tissue>
    </source>
</reference>
<sequence>MASHMPPTSWVLLMSFACAVLSSCSIGQPVNDQKACMEGIVSVFPNEKKQLLTTRSWDFMGFPQEVKRVGVESDIIVGMIDTGIWPESDSFNDDGFGAKYYKIDGDFGGGDIQSPRDTFGHGSHTASTAAGDLVSNASLFGFASGIARGAVPSARIAVYKVCWHDDCSDVDILAAFDDAIADGVDVISISLGGSYPLDYFNDSIAIGGFHSMKNGILTSSAAGNSGPGSASIKNFSPWSLSVAASTIDRKFITNVILGNNMVYKGVSINTFNLNNSMYPLVYAGDVPNTQAGFNGSESRNCSTNSLDKTLVNGTIILCNQLIGSLYGAAIDAGAIGILVHDDDFQDDSAFEFSLPASFLNSKDGSGVSHYINSTSKPMANIAKSIESKDELAPFVVSFSSRGPNPITRDILKPDLTAPGVEILAAYSEARTMSGEKEIQEWFNIISNQERPWLAHMLLEEEEEGWKRREGEEKERGGGGGGGRRKEENWRWHNHRGRRRRRRGRRRRRWYCDNLWCCDDQRRRGDGGGAATISSPPLSPPLSFSFSSSLFFLSSLPLSLSSNSNSSQNRTTFFELPVIFVSSLMSAETNSDAEFAYGAGHINPVKAANPGLIYDIEEAEYVRFLCGQGYSNKLLRLITGDNSSTCNEVNNGTVWDLNMPSFALSTQRGKSITRMFHRTVTNVGSPLSTYKATVVAPPGLEVGVEPSVLTFKALGQKQSFIVTIRGTINKTVLSGSLVWNDGVYQVRCPLVASS</sequence>
<dbReference type="InterPro" id="IPR041469">
    <property type="entry name" value="Subtilisin-like_FN3"/>
</dbReference>
<dbReference type="PROSITE" id="PS51892">
    <property type="entry name" value="SUBTILASE"/>
    <property type="match status" value="1"/>
</dbReference>
<feature type="signal peptide" evidence="5">
    <location>
        <begin position="1"/>
        <end position="22"/>
    </location>
</feature>
<dbReference type="PANTHER" id="PTHR10795">
    <property type="entry name" value="PROPROTEIN CONVERTASE SUBTILISIN/KEXIN"/>
    <property type="match status" value="1"/>
</dbReference>
<keyword evidence="3" id="KW-0645">Protease</keyword>
<dbReference type="Proteomes" id="UP000593564">
    <property type="component" value="Unassembled WGS sequence"/>
</dbReference>
<evidence type="ECO:0000256" key="4">
    <source>
        <dbReference type="SAM" id="MobiDB-lite"/>
    </source>
</evidence>
<name>A0A7J7I3B4_CAMSI</name>
<dbReference type="Pfam" id="PF00082">
    <property type="entry name" value="Peptidase_S8"/>
    <property type="match status" value="1"/>
</dbReference>
<dbReference type="InterPro" id="IPR000209">
    <property type="entry name" value="Peptidase_S8/S53_dom"/>
</dbReference>
<protein>
    <recommendedName>
        <fullName evidence="10">Subtilisin-like protease fibronectin type-III domain-containing protein</fullName>
    </recommendedName>
</protein>
<evidence type="ECO:0000256" key="2">
    <source>
        <dbReference type="ARBA" id="ARBA00022729"/>
    </source>
</evidence>
<dbReference type="Gene3D" id="3.40.50.200">
    <property type="entry name" value="Peptidase S8/S53 domain"/>
    <property type="match status" value="1"/>
</dbReference>
<feature type="active site" description="Charge relay system" evidence="3">
    <location>
        <position position="305"/>
    </location>
</feature>
<evidence type="ECO:0000313" key="8">
    <source>
        <dbReference type="EMBL" id="KAF5959429.1"/>
    </source>
</evidence>
<evidence type="ECO:0000259" key="7">
    <source>
        <dbReference type="Pfam" id="PF17766"/>
    </source>
</evidence>
<dbReference type="Gene3D" id="3.50.30.30">
    <property type="match status" value="1"/>
</dbReference>
<feature type="domain" description="Peptidase S8/S53" evidence="6">
    <location>
        <begin position="73"/>
        <end position="425"/>
    </location>
</feature>
<proteinExistence type="inferred from homology"/>
<keyword evidence="3" id="KW-0720">Serine protease</keyword>
<organism evidence="8 9">
    <name type="scientific">Camellia sinensis</name>
    <name type="common">Tea plant</name>
    <name type="synonym">Thea sinensis</name>
    <dbReference type="NCBI Taxonomy" id="4442"/>
    <lineage>
        <taxon>Eukaryota</taxon>
        <taxon>Viridiplantae</taxon>
        <taxon>Streptophyta</taxon>
        <taxon>Embryophyta</taxon>
        <taxon>Tracheophyta</taxon>
        <taxon>Spermatophyta</taxon>
        <taxon>Magnoliopsida</taxon>
        <taxon>eudicotyledons</taxon>
        <taxon>Gunneridae</taxon>
        <taxon>Pentapetalae</taxon>
        <taxon>asterids</taxon>
        <taxon>Ericales</taxon>
        <taxon>Theaceae</taxon>
        <taxon>Camellia</taxon>
    </lineage>
</organism>
<comment type="caution">
    <text evidence="8">The sequence shown here is derived from an EMBL/GenBank/DDBJ whole genome shotgun (WGS) entry which is preliminary data.</text>
</comment>
<dbReference type="SUPFAM" id="SSF52743">
    <property type="entry name" value="Subtilisin-like"/>
    <property type="match status" value="1"/>
</dbReference>
<accession>A0A7J7I3B4</accession>
<gene>
    <name evidence="8" type="ORF">HYC85_000638</name>
</gene>
<keyword evidence="9" id="KW-1185">Reference proteome</keyword>
<evidence type="ECO:0000256" key="5">
    <source>
        <dbReference type="SAM" id="SignalP"/>
    </source>
</evidence>
<dbReference type="InterPro" id="IPR045051">
    <property type="entry name" value="SBT"/>
</dbReference>
<feature type="active site" description="Charge relay system" evidence="3">
    <location>
        <position position="121"/>
    </location>
</feature>
<feature type="active site" description="Charge relay system" evidence="3">
    <location>
        <position position="81"/>
    </location>
</feature>
<evidence type="ECO:0000259" key="6">
    <source>
        <dbReference type="Pfam" id="PF00082"/>
    </source>
</evidence>